<organism evidence="2 3">
    <name type="scientific">Dreissena polymorpha</name>
    <name type="common">Zebra mussel</name>
    <name type="synonym">Mytilus polymorpha</name>
    <dbReference type="NCBI Taxonomy" id="45954"/>
    <lineage>
        <taxon>Eukaryota</taxon>
        <taxon>Metazoa</taxon>
        <taxon>Spiralia</taxon>
        <taxon>Lophotrochozoa</taxon>
        <taxon>Mollusca</taxon>
        <taxon>Bivalvia</taxon>
        <taxon>Autobranchia</taxon>
        <taxon>Heteroconchia</taxon>
        <taxon>Euheterodonta</taxon>
        <taxon>Imparidentia</taxon>
        <taxon>Neoheterodontei</taxon>
        <taxon>Myida</taxon>
        <taxon>Dreissenoidea</taxon>
        <taxon>Dreissenidae</taxon>
        <taxon>Dreissena</taxon>
    </lineage>
</organism>
<sequence>MLQNEDPDTVIAFTDGSCRGNPGPCGAGSCVFLPSGDKVELKQPVSNLSSIYRQSWLVNLWQ</sequence>
<protein>
    <recommendedName>
        <fullName evidence="1">RNase H type-1 domain-containing protein</fullName>
    </recommendedName>
</protein>
<dbReference type="InterPro" id="IPR012337">
    <property type="entry name" value="RNaseH-like_sf"/>
</dbReference>
<reference evidence="2" key="1">
    <citation type="journal article" date="2019" name="bioRxiv">
        <title>The Genome of the Zebra Mussel, Dreissena polymorpha: A Resource for Invasive Species Research.</title>
        <authorList>
            <person name="McCartney M.A."/>
            <person name="Auch B."/>
            <person name="Kono T."/>
            <person name="Mallez S."/>
            <person name="Zhang Y."/>
            <person name="Obille A."/>
            <person name="Becker A."/>
            <person name="Abrahante J.E."/>
            <person name="Garbe J."/>
            <person name="Badalamenti J.P."/>
            <person name="Herman A."/>
            <person name="Mangelson H."/>
            <person name="Liachko I."/>
            <person name="Sullivan S."/>
            <person name="Sone E.D."/>
            <person name="Koren S."/>
            <person name="Silverstein K.A.T."/>
            <person name="Beckman K.B."/>
            <person name="Gohl D.M."/>
        </authorList>
    </citation>
    <scope>NUCLEOTIDE SEQUENCE</scope>
    <source>
        <strain evidence="2">Duluth1</strain>
        <tissue evidence="2">Whole animal</tissue>
    </source>
</reference>
<dbReference type="AlphaFoldDB" id="A0A9D4IX41"/>
<name>A0A9D4IX41_DREPO</name>
<evidence type="ECO:0000259" key="1">
    <source>
        <dbReference type="PROSITE" id="PS50879"/>
    </source>
</evidence>
<gene>
    <name evidence="2" type="ORF">DPMN_168310</name>
</gene>
<reference evidence="2" key="2">
    <citation type="submission" date="2020-11" db="EMBL/GenBank/DDBJ databases">
        <authorList>
            <person name="McCartney M.A."/>
            <person name="Auch B."/>
            <person name="Kono T."/>
            <person name="Mallez S."/>
            <person name="Becker A."/>
            <person name="Gohl D.M."/>
            <person name="Silverstein K.A.T."/>
            <person name="Koren S."/>
            <person name="Bechman K.B."/>
            <person name="Herman A."/>
            <person name="Abrahante J.E."/>
            <person name="Garbe J."/>
        </authorList>
    </citation>
    <scope>NUCLEOTIDE SEQUENCE</scope>
    <source>
        <strain evidence="2">Duluth1</strain>
        <tissue evidence="2">Whole animal</tissue>
    </source>
</reference>
<dbReference type="PROSITE" id="PS50879">
    <property type="entry name" value="RNASE_H_1"/>
    <property type="match status" value="1"/>
</dbReference>
<dbReference type="Proteomes" id="UP000828390">
    <property type="component" value="Unassembled WGS sequence"/>
</dbReference>
<dbReference type="Gene3D" id="3.30.420.10">
    <property type="entry name" value="Ribonuclease H-like superfamily/Ribonuclease H"/>
    <property type="match status" value="1"/>
</dbReference>
<proteinExistence type="predicted"/>
<dbReference type="GO" id="GO:0004523">
    <property type="term" value="F:RNA-DNA hybrid ribonuclease activity"/>
    <property type="evidence" value="ECO:0007669"/>
    <property type="project" value="InterPro"/>
</dbReference>
<dbReference type="InterPro" id="IPR036397">
    <property type="entry name" value="RNaseH_sf"/>
</dbReference>
<comment type="caution">
    <text evidence="2">The sequence shown here is derived from an EMBL/GenBank/DDBJ whole genome shotgun (WGS) entry which is preliminary data.</text>
</comment>
<dbReference type="InterPro" id="IPR002156">
    <property type="entry name" value="RNaseH_domain"/>
</dbReference>
<evidence type="ECO:0000313" key="2">
    <source>
        <dbReference type="EMBL" id="KAH3790115.1"/>
    </source>
</evidence>
<accession>A0A9D4IX41</accession>
<dbReference type="EMBL" id="JAIWYP010000008">
    <property type="protein sequence ID" value="KAH3790115.1"/>
    <property type="molecule type" value="Genomic_DNA"/>
</dbReference>
<dbReference type="SUPFAM" id="SSF53098">
    <property type="entry name" value="Ribonuclease H-like"/>
    <property type="match status" value="1"/>
</dbReference>
<dbReference type="GO" id="GO:0003676">
    <property type="term" value="F:nucleic acid binding"/>
    <property type="evidence" value="ECO:0007669"/>
    <property type="project" value="InterPro"/>
</dbReference>
<evidence type="ECO:0000313" key="3">
    <source>
        <dbReference type="Proteomes" id="UP000828390"/>
    </source>
</evidence>
<keyword evidence="3" id="KW-1185">Reference proteome</keyword>
<feature type="domain" description="RNase H type-1" evidence="1">
    <location>
        <begin position="6"/>
        <end position="62"/>
    </location>
</feature>